<evidence type="ECO:0000313" key="5">
    <source>
        <dbReference type="Proteomes" id="UP000697472"/>
    </source>
</evidence>
<dbReference type="PIRSF" id="PIRSF007023">
    <property type="entry name" value="UDP-Galf_transf"/>
    <property type="match status" value="1"/>
</dbReference>
<feature type="domain" description="Glucosyltransferase 3-like N-terminal" evidence="2">
    <location>
        <begin position="1"/>
        <end position="154"/>
    </location>
</feature>
<evidence type="ECO:0008006" key="6">
    <source>
        <dbReference type="Google" id="ProtNLM"/>
    </source>
</evidence>
<dbReference type="EMBL" id="JAFBEH010000001">
    <property type="protein sequence ID" value="MBM7641761.1"/>
    <property type="molecule type" value="Genomic_DNA"/>
</dbReference>
<dbReference type="InterPro" id="IPR058592">
    <property type="entry name" value="Gtf3_C"/>
</dbReference>
<dbReference type="Proteomes" id="UP000697472">
    <property type="component" value="Unassembled WGS sequence"/>
</dbReference>
<dbReference type="InterPro" id="IPR058591">
    <property type="entry name" value="Gtf3_N"/>
</dbReference>
<evidence type="ECO:0000259" key="3">
    <source>
        <dbReference type="Pfam" id="PF26337"/>
    </source>
</evidence>
<evidence type="ECO:0000259" key="2">
    <source>
        <dbReference type="Pfam" id="PF26334"/>
    </source>
</evidence>
<name>A0ABS2PP07_9STRE</name>
<keyword evidence="5" id="KW-1185">Reference proteome</keyword>
<protein>
    <recommendedName>
        <fullName evidence="6">Galactofuranosyltransferase</fullName>
    </recommendedName>
</protein>
<keyword evidence="1" id="KW-0808">Transferase</keyword>
<feature type="domain" description="Glucosyltransferase 3-like C-terminal" evidence="3">
    <location>
        <begin position="178"/>
        <end position="338"/>
    </location>
</feature>
<reference evidence="4 5" key="1">
    <citation type="submission" date="2021-01" db="EMBL/GenBank/DDBJ databases">
        <title>Genomic Encyclopedia of Type Strains, Phase IV (KMG-IV): sequencing the most valuable type-strain genomes for metagenomic binning, comparative biology and taxonomic classification.</title>
        <authorList>
            <person name="Goeker M."/>
        </authorList>
    </citation>
    <scope>NUCLEOTIDE SEQUENCE [LARGE SCALE GENOMIC DNA]</scope>
    <source>
        <strain evidence="4 5">DSM 27382</strain>
    </source>
</reference>
<evidence type="ECO:0000256" key="1">
    <source>
        <dbReference type="ARBA" id="ARBA00022679"/>
    </source>
</evidence>
<gene>
    <name evidence="4" type="ORF">JOC28_000045</name>
</gene>
<evidence type="ECO:0000313" key="4">
    <source>
        <dbReference type="EMBL" id="MBM7641761.1"/>
    </source>
</evidence>
<dbReference type="Gene3D" id="3.40.50.2000">
    <property type="entry name" value="Glycogen Phosphorylase B"/>
    <property type="match status" value="2"/>
</dbReference>
<proteinExistence type="predicted"/>
<dbReference type="Pfam" id="PF26337">
    <property type="entry name" value="Gtf3_C"/>
    <property type="match status" value="1"/>
</dbReference>
<dbReference type="RefSeq" id="WP_205008640.1">
    <property type="nucleotide sequence ID" value="NZ_JAFBEH010000001.1"/>
</dbReference>
<sequence length="339" mass="38289">MKNAANKARADVEAILTEEGFQNIEIVIPFKGKQAPLKSLKEHWDNYGIWKEKLSHLVNGDELLVQFPLMSKNIMVSRLLSQLENKGVKVTLLIHDLESLRYINRQSSSFKDKLRIQFEEESVLKAGSKVIAHNPKMINYLKDKGIKSDALVSLDIFDYLLPKDFQRKEQSLAKEAIIAGNLDASKVAYLAYLDQLSDINFQLYGANFQEEMAPENTEYHGSFMPEDLPNNLSGSFGLVWDGETIETCSGMYGDYLRFNNPHKTSLYLACGIPVIVWENAALAEFVKKHGVGIAVANLKELATKIDQLTQEDYNQMVANTAQLSEQLKNGYYLKTALKK</sequence>
<dbReference type="Pfam" id="PF26334">
    <property type="entry name" value="Gtf3_N"/>
    <property type="match status" value="1"/>
</dbReference>
<dbReference type="SUPFAM" id="SSF53756">
    <property type="entry name" value="UDP-Glycosyltransferase/glycogen phosphorylase"/>
    <property type="match status" value="1"/>
</dbReference>
<accession>A0ABS2PP07</accession>
<organism evidence="4 5">
    <name type="scientific">Streptococcus loxodontisalivarius</name>
    <dbReference type="NCBI Taxonomy" id="1349415"/>
    <lineage>
        <taxon>Bacteria</taxon>
        <taxon>Bacillati</taxon>
        <taxon>Bacillota</taxon>
        <taxon>Bacilli</taxon>
        <taxon>Lactobacillales</taxon>
        <taxon>Streptococcaceae</taxon>
        <taxon>Streptococcus</taxon>
    </lineage>
</organism>
<comment type="caution">
    <text evidence="4">The sequence shown here is derived from an EMBL/GenBank/DDBJ whole genome shotgun (WGS) entry which is preliminary data.</text>
</comment>